<evidence type="ECO:0000313" key="3">
    <source>
        <dbReference type="Proteomes" id="UP000011185"/>
    </source>
</evidence>
<proteinExistence type="predicted"/>
<keyword evidence="3" id="KW-1185">Reference proteome</keyword>
<evidence type="ECO:0000256" key="1">
    <source>
        <dbReference type="SAM" id="SignalP"/>
    </source>
</evidence>
<organism evidence="2 3">
    <name type="scientific">Trachipleistophora hominis</name>
    <name type="common">Microsporidian parasite</name>
    <dbReference type="NCBI Taxonomy" id="72359"/>
    <lineage>
        <taxon>Eukaryota</taxon>
        <taxon>Fungi</taxon>
        <taxon>Fungi incertae sedis</taxon>
        <taxon>Microsporidia</taxon>
        <taxon>Pleistophoridae</taxon>
        <taxon>Trachipleistophora</taxon>
    </lineage>
</organism>
<accession>L7JWU2</accession>
<dbReference type="VEuPathDB" id="MicrosporidiaDB:THOM_1871"/>
<protein>
    <submittedName>
        <fullName evidence="2">Uncharacterized protein</fullName>
    </submittedName>
</protein>
<name>L7JWU2_TRAHO</name>
<dbReference type="Proteomes" id="UP000011185">
    <property type="component" value="Unassembled WGS sequence"/>
</dbReference>
<evidence type="ECO:0000313" key="2">
    <source>
        <dbReference type="EMBL" id="ELQ75187.1"/>
    </source>
</evidence>
<feature type="chain" id="PRO_5003978862" evidence="1">
    <location>
        <begin position="18"/>
        <end position="523"/>
    </location>
</feature>
<gene>
    <name evidence="2" type="ORF">THOM_1871</name>
</gene>
<feature type="signal peptide" evidence="1">
    <location>
        <begin position="1"/>
        <end position="17"/>
    </location>
</feature>
<dbReference type="InParanoid" id="L7JWU2"/>
<dbReference type="HOGENOM" id="CLU_494476_0_0_1"/>
<keyword evidence="1" id="KW-0732">Signal</keyword>
<reference evidence="2 3" key="1">
    <citation type="journal article" date="2012" name="PLoS Pathog.">
        <title>The genome of the obligate intracellular parasite Trachipleistophora hominis: new insights into microsporidian genome dynamics and reductive evolution.</title>
        <authorList>
            <person name="Heinz E."/>
            <person name="Williams T.A."/>
            <person name="Nakjang S."/>
            <person name="Noel C.J."/>
            <person name="Swan D.C."/>
            <person name="Goldberg A.V."/>
            <person name="Harris S.R."/>
            <person name="Weinmaier T."/>
            <person name="Markert S."/>
            <person name="Becher D."/>
            <person name="Bernhardt J."/>
            <person name="Dagan T."/>
            <person name="Hacker C."/>
            <person name="Lucocq J.M."/>
            <person name="Schweder T."/>
            <person name="Rattei T."/>
            <person name="Hall N."/>
            <person name="Hirt R.P."/>
            <person name="Embley T.M."/>
        </authorList>
    </citation>
    <scope>NUCLEOTIDE SEQUENCE [LARGE SCALE GENOMIC DNA]</scope>
</reference>
<sequence length="523" mass="59569">MRVTVFILLSIYRGIYTAAGDVVTISSGDDLSDENKLMQATSNDYGNKKSVISSTSLSQISTVKDELCLPSDINVLSQTHYLPASETLISSILERASYKEDRKECSIPTCSYFLTEQRPLFQEQNDTDSYLVGANNTHYCNPHSSNCSGSVNPDACAQTSGITQPSNSLRHDKPVDLNEVSCNDNNMCDIATFIQCMEQKLFYNISCPYSDFISLNQPNFTREIFQWHENAVCKTSFDKLFLRHHKKLNKALDNQQKTFLLIDTCSISRILDIKLPQSSDKHFFKASVAKFQASWLIFLLESRKYFNNTFLKCKDLHVTLQRIETIIKQALKMNIKLNNTELMASLIQLDNEQSALFNAFIAHISAENDLFMKIFVNMRIVFSSLNENVRDNLNVMDEMNKIRKYVYDDVLDILIIPRMSNAISFGKSLVLSVKNNVEQQNSIGYSNNDVVLINKGTDTTELCTTMTVNEHEIQTSKVIMSYMDEYKKLVSLICTLNEICEHLNTILNHDLNFIEQIVNNLAQ</sequence>
<dbReference type="EMBL" id="JH993984">
    <property type="protein sequence ID" value="ELQ75187.1"/>
    <property type="molecule type" value="Genomic_DNA"/>
</dbReference>
<dbReference type="AlphaFoldDB" id="L7JWU2"/>